<comment type="subcellular location">
    <subcellularLocation>
        <location evidence="1">Cell envelope</location>
    </subcellularLocation>
    <subcellularLocation>
        <location evidence="2">Cell outer membrane</location>
    </subcellularLocation>
    <subcellularLocation>
        <location evidence="3">Secreted</location>
    </subcellularLocation>
</comment>
<reference evidence="11 12" key="1">
    <citation type="submission" date="2024-04" db="EMBL/GenBank/DDBJ databases">
        <title>Tritrichomonas musculus Genome.</title>
        <authorList>
            <person name="Alves-Ferreira E."/>
            <person name="Grigg M."/>
            <person name="Lorenzi H."/>
            <person name="Galac M."/>
        </authorList>
    </citation>
    <scope>NUCLEOTIDE SEQUENCE [LARGE SCALE GENOMIC DNA]</scope>
    <source>
        <strain evidence="11 12">EAF2021</strain>
    </source>
</reference>
<dbReference type="InterPro" id="IPR011050">
    <property type="entry name" value="Pectin_lyase_fold/virulence"/>
</dbReference>
<keyword evidence="12" id="KW-1185">Reference proteome</keyword>
<evidence type="ECO:0000256" key="6">
    <source>
        <dbReference type="ARBA" id="ARBA00023136"/>
    </source>
</evidence>
<dbReference type="InterPro" id="IPR003368">
    <property type="entry name" value="POMP_repeat"/>
</dbReference>
<organism evidence="11 12">
    <name type="scientific">Tritrichomonas musculus</name>
    <dbReference type="NCBI Taxonomy" id="1915356"/>
    <lineage>
        <taxon>Eukaryota</taxon>
        <taxon>Metamonada</taxon>
        <taxon>Parabasalia</taxon>
        <taxon>Tritrichomonadida</taxon>
        <taxon>Tritrichomonadidae</taxon>
        <taxon>Tritrichomonas</taxon>
    </lineage>
</organism>
<name>A0ABR2JDF8_9EUKA</name>
<dbReference type="Gene3D" id="2.60.120.260">
    <property type="entry name" value="Galactose-binding domain-like"/>
    <property type="match status" value="6"/>
</dbReference>
<evidence type="ECO:0000313" key="11">
    <source>
        <dbReference type="EMBL" id="KAK8875986.1"/>
    </source>
</evidence>
<proteinExistence type="predicted"/>
<dbReference type="Proteomes" id="UP001470230">
    <property type="component" value="Unassembled WGS sequence"/>
</dbReference>
<keyword evidence="5 10" id="KW-0732">Signal</keyword>
<dbReference type="PANTHER" id="PTHR11319:SF35">
    <property type="entry name" value="OUTER MEMBRANE PROTEIN PMPC-RELATED"/>
    <property type="match status" value="1"/>
</dbReference>
<dbReference type="Pfam" id="PF20646">
    <property type="entry name" value="Hpf1_C"/>
    <property type="match status" value="3"/>
</dbReference>
<feature type="chain" id="PRO_5045600601" description="Right handed beta helix domain-containing protein" evidence="10">
    <location>
        <begin position="19"/>
        <end position="4027"/>
    </location>
</feature>
<keyword evidence="7" id="KW-0998">Cell outer membrane</keyword>
<keyword evidence="9" id="KW-1133">Transmembrane helix</keyword>
<evidence type="ECO:0000256" key="9">
    <source>
        <dbReference type="SAM" id="Phobius"/>
    </source>
</evidence>
<dbReference type="PANTHER" id="PTHR11319">
    <property type="entry name" value="G PROTEIN-COUPLED RECEPTOR-RELATED"/>
    <property type="match status" value="1"/>
</dbReference>
<evidence type="ECO:0000256" key="3">
    <source>
        <dbReference type="ARBA" id="ARBA00004613"/>
    </source>
</evidence>
<keyword evidence="4" id="KW-0964">Secreted</keyword>
<dbReference type="Pfam" id="PF02415">
    <property type="entry name" value="Chlam_PMP"/>
    <property type="match status" value="3"/>
</dbReference>
<comment type="caution">
    <text evidence="11">The sequence shown here is derived from an EMBL/GenBank/DDBJ whole genome shotgun (WGS) entry which is preliminary data.</text>
</comment>
<protein>
    <recommendedName>
        <fullName evidence="13">Right handed beta helix domain-containing protein</fullName>
    </recommendedName>
</protein>
<dbReference type="Gene3D" id="2.160.20.10">
    <property type="entry name" value="Single-stranded right-handed beta-helix, Pectin lyase-like"/>
    <property type="match status" value="1"/>
</dbReference>
<evidence type="ECO:0000256" key="4">
    <source>
        <dbReference type="ARBA" id="ARBA00022525"/>
    </source>
</evidence>
<feature type="region of interest" description="Disordered" evidence="8">
    <location>
        <begin position="3648"/>
        <end position="3674"/>
    </location>
</feature>
<dbReference type="SUPFAM" id="SSF51126">
    <property type="entry name" value="Pectin lyase-like"/>
    <property type="match status" value="11"/>
</dbReference>
<evidence type="ECO:0000256" key="2">
    <source>
        <dbReference type="ARBA" id="ARBA00004442"/>
    </source>
</evidence>
<evidence type="ECO:0000256" key="8">
    <source>
        <dbReference type="SAM" id="MobiDB-lite"/>
    </source>
</evidence>
<accession>A0ABR2JDF8</accession>
<dbReference type="InterPro" id="IPR012334">
    <property type="entry name" value="Pectin_lyas_fold"/>
</dbReference>
<sequence length="4027" mass="449917">MFFFVYLSIALEFQILDDNPMNPSPTPVPISVHIELMKTSITNINDENKCHTNYACTTTDINPECGKRCWSNLGNDYFEYTFRGEQFQVYGTKASNQGNFSLYLDGSVIETINLYAPTTIERTLVYTSERLSYGDHTIRAEGIPGQLFEIYKFAYWPSVEATRINISEMTTISGSWTAESDKIGGTREYSNSNGASKSSVFVGSKVWVYGSKDGGHGTMSVQFATENAEVNEEATPRVDAALVYESETHPFKQYELLIERTGSKAILIYCVYYLSNAPKQTPAPYPTRTIVPNTAATFIDKTFTNTLPNDNQQILIQSSSKVKQISGCKFTDINGNFNYFIRPETEIQFYDNIIEYSDITQTYAAPIWANYDGHFMMSDCRFINARCSKVVGGDANVFSCTRSMNLEIESCQFINCGNANGQNIIKLNNARSSLRMNSCSFTFDDVSKSCQAVYISTSNVMINECTFTRCGKDTINIASQSNNGIFQFTNNQVEGLKDQFILANSMKTKPIISNNTFQNINLEGKYLITYNHNQDEIELYNNTFKKISVSGNEAYGGSCELWFAREGKIDYSIIFSQCKFYELSNSHSDSPYNQGGAIHYGYTLSTSNVSIHFEQSEFKNNRCNNGQGGAIGINIKGNLYINKCLFEDNEASSKGGAIYIWCKVVDPNTPTVDEPILMENIIITNCQFINNKGSEGQAIYIEEENIEDIKLEISNCTFNNNGEDQSKHMIVNYCHEMIFEHNTVEYSDPSKTSGILSLNNANIITINDCNFSECTTTSEGSIKFSGQTDSSNTIITQCRFDNCRSSSYTINIEKGTTEAESVIVSFSTTTNSNGGINFGNKGFTLRNSQIIRTKATGGIKIAQTSDKTDPIIVTNCVFDNCEEGNQRCFSLTVFTTSFVFANNTIQNMIERGKSGYIGFINFNNELNTCTIENLTLQNNRCNSDYGGGTGLWINNVGKIIFNKCSFINNTALTSSESRSQKPTGQNAYYAGDGGGIQYGFTRSLCNIDLIFNECLFRENKAVRHGGALAVQMNKIVEINKCTFEWNIANYQTTTSSELLYDNHFNKKTEGRGGAIYLNPSYTSNDGTFYTKSIKIEDCIFRKNTAFDGHAIYIEGDQCDTEFIINNNDFIDNYDSETYSINKAVIVSEIIDLYENKIILSNRFSYNDTEIFVPSLKYVDHYGNAPTSTPQPTPTPTPVPISVHIELMKTSITNINDENKCHTNYACTTTDINPECGKRCWSNLGNDYFEYTFRGEQFQVYGTKASNQGNFSLYLDGSVIETINLYAPTTIERTLVYTSERLSYGDHTIRAEGIPGQLFEIYKFAYWPSVEATRINVSEMTTISGSWTAESDKIGGTREYSNSNGASKSSVFVGSKVWVYGSKDGGHGTMSVQFATENAEVNEEATPRVDAALVYESETHPFKQYELLIERTGSKAILIYCVYYLSNAPKQTPAPYPTRTIVPNTAATFIDKTFTNTLPNDNQQILIQSSSKVKQISGCKFTDINGNFNYFIRPEIEIQFFNNIIEYSDITQTYAAPIWANYDGHFMMSDCRFINARCSKVVGGDANVFSCTRSMNLEIESCQFINCGNANGQNIIKLNNARSSLRMNSCSFTFDDVSKSCQVVYISTSNVMINECTFTRCGKDTINIASQSNNGIFQFTNNQVEGLKDQFILANSMKTKPIISNNTFQNINLEGKYLITYNHNQDEIELYNNTFKKISVSGNEAYGGSCELWFAREGKIDYSIIFSQCKFYELSNSHSDSPYNQGGAIHYGYTLSTSNVSIHFEQSEFKNNRCNNGQGGAIGINIKGNLYINKCLFEDNEASSKGGAIYIWCKVVDPNTPTVDEPILMENIIITNCQFINNKGSEGQAIYIEEENIEDIKLEISNCTFNNNGEDQSKHMIVNYCHEMIFEHNTVEYSDPSKTSGILSLNNANIITINDCNFSECTTTSEGSIKFSGQTDSSNTIITQCRFDNCRSSSYTINIEKGTTEAESVIVSFSTTTNSNGGINFGNKGFTLRNSQIIRTKATGGIKIAQTSDKTDPIIVTNCVFDNCEEGNQRCFSLTVFTTSFVFANNTIQNMIERGKSGYIGFINFNNELNTCTIENLTLQNNRCNSDYGGGTGLWINNVGKIIFNKCSFINNTALTSSESRSQKPTGQNAYYAGDGGGIQYGFTRSLCNIDLIFNECLFRENKAVRHGGALAVQMNKIVEINKCTFEWNIANYQTTTSSELLYDNHFNKKTEGRGGAIYLNPSYTSNDGTFYTKSIKIEDCIFRKNTAFDGHAIYIEGDQCDTEFIINNNDFIDNYDSETYSINKAVIVSEIIDLYENKIILSNRFSYNDTEIFVPSLKYVDHYGNAPTSTPQPTPTPTPVPISVHIELMKTSITNTNDENKCHTNYACTTTDINPECGKRCWSNLGNDYFEYTFRGEQFQVYGTKASNQGNFSLYLDGSVIETINLYAPTTIERTLVYTSERLSYGDHTIRAEGIPGQLFEIYKFAYWPSVEATRINVSEMTTISGSWTAESDKIGGTREYSNSNGASKSSVFVGSKVWVYGSKDGGHGTMSVQFATENAEVNEEATPRVDAALVYESETHPFKQYELLIERTGSKAILIYCVYYLSNAPKQTPAPYPTRTIVPNTAATFIDKTFTNTLPNDNQQILIQSSSKVKQISGCKFTDINGNFNYFIRPEIEIQFFNNIIEYSDITQTYAAPIWANYDGHFMMSDCRFINARCSKVVGGDANVFSCTRSMNLEIESCQFINCGNANGQNIIKLNNARSSLRMNSCSFTFDDVSKSCQAVYISTSNVMINECTFTRCGKDTINIASQSNNGIFQFTNNQVEGLKDQFILANSMKTKPIISNNTFQNINLEGKYLITYNHNQDEIELYNNTFKKISVSGNEAYGGSCELWFAREGKIDYSIIFSQCKFYELSNSHSDSPYNQGGAIHYGYTLSTSNVSIHFEQSEFKNNRCNNGQGGAIGINIKGNLYINKCLFEDNEASSKGGAIYIWCKVVDPNTPTVDEPILMENIIITNCQFINNKGSEGQAIYIEEENIEDIKLEISNCTFNNNGEDQSKHMIVNYCHEMIFEHNTVEYSDPSKTSGILSLNNANIITINDCNFSECTTTSEGSIKFSGQTDSSNTIITRCRFDNCRSSSYTINIEKGTTEAESVIVSFSTTTNSNGGINFGNKGFTLRNSQIIRTKATGGIKIAQTSDKTDPIIVTNCVFDNCEEGNQRCFSLTVFTTSFVFANNTIQNMIERGKSGYIGFINFNNELNTCTIENLTLQNNRCNSDYGGGTGLWINNVGKIIFNKCSFINNTALTSSESRSQKPTGQNAYYAGDGGGIQYGFTKSLCNIDLIFNECLFRENKAVRHGGALAVQMNKIVEINKCTFEWNIANYQTTTSSELLYDNHFNKKTEGRGGAIYLNPSYTSNDGTFYTKSIKIEDCIFRKNTAFDGHAIYIEGDQCESQITISNNEFINNYDKNKDISLQSVIASEIQNILTDEVVEMNKFSYSLREYKIAPFVYVDHYGIVIPSTPSPTNPPTNGNVSDNTASGNNNVMKFNCPIASGYVKIYVTCTTCSIKEQIWFKVLFSNNDISGVEYDPRTIYNDATIEFFVPLSKMSYNDETFTLSYVLQSSDIKYTQGSAETNLKCVPIATQTPPPSRSPRPTKTPSMTPTPEPTPEIIYLNKNNCSEGVRCEEIVTENTVVHVFIDVTSFNNFDQGNDDGGAVHLIDCCLTCDDTQFTNCQSKQGGGGAIFIENTLRFTNNITLTALRFDNCKAKYGGAIFIYCGTTKAPVSILSCNFNNNELFANDETNNLHIGGKSILIAAKKGSVSYCRFSGNQGEGEQMKFVNRFDEDDYIFNRKSHKSLSIKSYKEYYHETFSVSNCIFDIDKDSKSSISYIAGKSGTKFEIKDCIFTGTLSEDAHFINEEINSNESPKVLVKSCKFSSDSVHSLKLDESNSHAGNTFNYVYSERNDEKERNAYSWKLIAGIVVSAFAVMVVAIAASIFYCRENDDGIIRNSKESGEIQPDL</sequence>
<evidence type="ECO:0000313" key="12">
    <source>
        <dbReference type="Proteomes" id="UP001470230"/>
    </source>
</evidence>
<feature type="signal peptide" evidence="10">
    <location>
        <begin position="1"/>
        <end position="18"/>
    </location>
</feature>
<dbReference type="InterPro" id="IPR049451">
    <property type="entry name" value="AWP2-like_YTTT_rpt"/>
</dbReference>
<dbReference type="SMART" id="SM00710">
    <property type="entry name" value="PbH1"/>
    <property type="match status" value="39"/>
</dbReference>
<evidence type="ECO:0000256" key="5">
    <source>
        <dbReference type="ARBA" id="ARBA00022729"/>
    </source>
</evidence>
<evidence type="ECO:0008006" key="13">
    <source>
        <dbReference type="Google" id="ProtNLM"/>
    </source>
</evidence>
<evidence type="ECO:0000256" key="1">
    <source>
        <dbReference type="ARBA" id="ARBA00004196"/>
    </source>
</evidence>
<dbReference type="EMBL" id="JAPFFF010000012">
    <property type="protein sequence ID" value="KAK8875986.1"/>
    <property type="molecule type" value="Genomic_DNA"/>
</dbReference>
<keyword evidence="9" id="KW-0812">Transmembrane</keyword>
<evidence type="ECO:0000256" key="10">
    <source>
        <dbReference type="SAM" id="SignalP"/>
    </source>
</evidence>
<gene>
    <name evidence="11" type="ORF">M9Y10_006168</name>
</gene>
<keyword evidence="6 9" id="KW-0472">Membrane</keyword>
<evidence type="ECO:0000256" key="7">
    <source>
        <dbReference type="ARBA" id="ARBA00023237"/>
    </source>
</evidence>
<feature type="transmembrane region" description="Helical" evidence="9">
    <location>
        <begin position="3983"/>
        <end position="4006"/>
    </location>
</feature>
<dbReference type="InterPro" id="IPR006626">
    <property type="entry name" value="PbH1"/>
</dbReference>